<evidence type="ECO:0000313" key="2">
    <source>
        <dbReference type="EMBL" id="KAK9100133.1"/>
    </source>
</evidence>
<reference evidence="2 3" key="1">
    <citation type="submission" date="2024-01" db="EMBL/GenBank/DDBJ databases">
        <title>Genome assemblies of Stephania.</title>
        <authorList>
            <person name="Yang L."/>
        </authorList>
    </citation>
    <scope>NUCLEOTIDE SEQUENCE [LARGE SCALE GENOMIC DNA]</scope>
    <source>
        <strain evidence="2">JXDWG</strain>
        <tissue evidence="2">Leaf</tissue>
    </source>
</reference>
<evidence type="ECO:0000313" key="3">
    <source>
        <dbReference type="Proteomes" id="UP001419268"/>
    </source>
</evidence>
<proteinExistence type="predicted"/>
<gene>
    <name evidence="2" type="ORF">Scep_023563</name>
</gene>
<feature type="compositionally biased region" description="Basic and acidic residues" evidence="1">
    <location>
        <begin position="21"/>
        <end position="33"/>
    </location>
</feature>
<feature type="region of interest" description="Disordered" evidence="1">
    <location>
        <begin position="111"/>
        <end position="131"/>
    </location>
</feature>
<evidence type="ECO:0000256" key="1">
    <source>
        <dbReference type="SAM" id="MobiDB-lite"/>
    </source>
</evidence>
<protein>
    <submittedName>
        <fullName evidence="2">Uncharacterized protein</fullName>
    </submittedName>
</protein>
<organism evidence="2 3">
    <name type="scientific">Stephania cephalantha</name>
    <dbReference type="NCBI Taxonomy" id="152367"/>
    <lineage>
        <taxon>Eukaryota</taxon>
        <taxon>Viridiplantae</taxon>
        <taxon>Streptophyta</taxon>
        <taxon>Embryophyta</taxon>
        <taxon>Tracheophyta</taxon>
        <taxon>Spermatophyta</taxon>
        <taxon>Magnoliopsida</taxon>
        <taxon>Ranunculales</taxon>
        <taxon>Menispermaceae</taxon>
        <taxon>Menispermoideae</taxon>
        <taxon>Cissampelideae</taxon>
        <taxon>Stephania</taxon>
    </lineage>
</organism>
<dbReference type="AlphaFoldDB" id="A0AAP0F227"/>
<keyword evidence="3" id="KW-1185">Reference proteome</keyword>
<dbReference type="EMBL" id="JBBNAG010000010">
    <property type="protein sequence ID" value="KAK9100133.1"/>
    <property type="molecule type" value="Genomic_DNA"/>
</dbReference>
<feature type="region of interest" description="Disordered" evidence="1">
    <location>
        <begin position="1"/>
        <end position="33"/>
    </location>
</feature>
<sequence length="131" mass="14069">MAEIYSEESRVGKTQTKKKGERKDRKASERIEAPHHCGVYQNQNPPVTAPAHHLLHATAPPKPSIIFVLRHCASPPAARRRISHSVSFLLASGCSSSHSLLVVTAPALSLSHSPHPPSLSSTPLLPPALSL</sequence>
<comment type="caution">
    <text evidence="2">The sequence shown here is derived from an EMBL/GenBank/DDBJ whole genome shotgun (WGS) entry which is preliminary data.</text>
</comment>
<accession>A0AAP0F227</accession>
<dbReference type="Proteomes" id="UP001419268">
    <property type="component" value="Unassembled WGS sequence"/>
</dbReference>
<name>A0AAP0F227_9MAGN</name>